<dbReference type="Pfam" id="PF08239">
    <property type="entry name" value="SH3_3"/>
    <property type="match status" value="2"/>
</dbReference>
<dbReference type="InterPro" id="IPR038765">
    <property type="entry name" value="Papain-like_cys_pep_sf"/>
</dbReference>
<dbReference type="Gene3D" id="3.90.70.10">
    <property type="entry name" value="Cysteine proteinases"/>
    <property type="match status" value="1"/>
</dbReference>
<keyword evidence="4" id="KW-1185">Reference proteome</keyword>
<dbReference type="SUPFAM" id="SSF54001">
    <property type="entry name" value="Cysteine proteinases"/>
    <property type="match status" value="1"/>
</dbReference>
<organism evidence="3 4">
    <name type="scientific">Youngiibacter fragilis 232.1</name>
    <dbReference type="NCBI Taxonomy" id="994573"/>
    <lineage>
        <taxon>Bacteria</taxon>
        <taxon>Bacillati</taxon>
        <taxon>Bacillota</taxon>
        <taxon>Clostridia</taxon>
        <taxon>Eubacteriales</taxon>
        <taxon>Clostridiaceae</taxon>
        <taxon>Youngiibacter</taxon>
    </lineage>
</organism>
<sequence>MHSRKIRSIIIKATAFLVIASASAISGVTTWTDMEGTVTEVSALELQGTVTVTCSALWTYSRPDWTARTKVAYRGESFTASEKISVEGRDMYRLSNGAYISANPAYVTFSQSAAPSVPAPEIKTTTANLNMRTGPGTGYQIIMVIPKGAQVTASGSENGWYRVTYQGSTGWASGAYLVSPDTQAPSPAPSASATYIRTTANLNMRTGASTGYSIITTIPSGTKLESLATSGGWHKVSYNGRTGWVSGGYVSILSGYTQKVIGIPYVNQYSPVYAPMGCEGASLLMALKYKGYTSLDLKAFLDAMPKTERDPFNGFASTPYKIVSGVPEIFQSIFPAALTAFGKRYSGNVADGSGYTTAQLKAEIDKGNPVVVYVTTRNYETPVWKVYDMGPSGSVNIVDNMHVMVLTGYNSDGEYHVTDPASSRNTYWVSQVKFETAYNALRWAVVVR</sequence>
<evidence type="ECO:0000259" key="2">
    <source>
        <dbReference type="PROSITE" id="PS51781"/>
    </source>
</evidence>
<evidence type="ECO:0000256" key="1">
    <source>
        <dbReference type="SAM" id="SignalP"/>
    </source>
</evidence>
<dbReference type="EMBL" id="AXUN02000185">
    <property type="protein sequence ID" value="ETA80208.1"/>
    <property type="molecule type" value="Genomic_DNA"/>
</dbReference>
<proteinExistence type="predicted"/>
<dbReference type="OrthoDB" id="9808890at2"/>
<dbReference type="Pfam" id="PF13529">
    <property type="entry name" value="Peptidase_C39_2"/>
    <property type="match status" value="1"/>
</dbReference>
<feature type="signal peptide" evidence="1">
    <location>
        <begin position="1"/>
        <end position="24"/>
    </location>
</feature>
<protein>
    <recommendedName>
        <fullName evidence="2">SH3b domain-containing protein</fullName>
    </recommendedName>
</protein>
<dbReference type="InterPro" id="IPR003646">
    <property type="entry name" value="SH3-like_bac-type"/>
</dbReference>
<dbReference type="PROSITE" id="PS51781">
    <property type="entry name" value="SH3B"/>
    <property type="match status" value="2"/>
</dbReference>
<name>V7I2W5_9CLOT</name>
<dbReference type="Proteomes" id="UP000017747">
    <property type="component" value="Unassembled WGS sequence"/>
</dbReference>
<dbReference type="AlphaFoldDB" id="V7I2W5"/>
<feature type="domain" description="SH3b" evidence="2">
    <location>
        <begin position="192"/>
        <end position="254"/>
    </location>
</feature>
<dbReference type="RefSeq" id="WP_023863619.1">
    <property type="nucleotide sequence ID" value="NZ_AXUN02000185.1"/>
</dbReference>
<comment type="caution">
    <text evidence="3">The sequence shown here is derived from an EMBL/GenBank/DDBJ whole genome shotgun (WGS) entry which is preliminary data.</text>
</comment>
<dbReference type="PANTHER" id="PTHR34408:SF1">
    <property type="entry name" value="GLYCOSYL HYDROLASE FAMILY 19 DOMAIN-CONTAINING PROTEIN HI_1415"/>
    <property type="match status" value="1"/>
</dbReference>
<feature type="domain" description="SH3b" evidence="2">
    <location>
        <begin position="120"/>
        <end position="181"/>
    </location>
</feature>
<dbReference type="InterPro" id="IPR039564">
    <property type="entry name" value="Peptidase_C39-like"/>
</dbReference>
<dbReference type="PANTHER" id="PTHR34408">
    <property type="entry name" value="FAMILY PROTEIN, PUTATIVE-RELATED"/>
    <property type="match status" value="1"/>
</dbReference>
<evidence type="ECO:0000313" key="3">
    <source>
        <dbReference type="EMBL" id="ETA80208.1"/>
    </source>
</evidence>
<keyword evidence="1" id="KW-0732">Signal</keyword>
<dbReference type="Gene3D" id="2.30.30.40">
    <property type="entry name" value="SH3 Domains"/>
    <property type="match status" value="2"/>
</dbReference>
<dbReference type="eggNOG" id="COG4990">
    <property type="taxonomic scope" value="Bacteria"/>
</dbReference>
<feature type="chain" id="PRO_5004762427" description="SH3b domain-containing protein" evidence="1">
    <location>
        <begin position="25"/>
        <end position="448"/>
    </location>
</feature>
<accession>V7I2W5</accession>
<dbReference type="STRING" id="994573.T472_0212685"/>
<reference evidence="3 4" key="1">
    <citation type="journal article" date="2014" name="Genome Announc.">
        <title>Genome Sequence of Youngiibacter fragilis, the Type Strain of the Genus Youngiibacter.</title>
        <authorList>
            <person name="Wawrik C.B."/>
            <person name="Callaghan A.V."/>
            <person name="Stamps B.W."/>
            <person name="Wawrik B."/>
        </authorList>
    </citation>
    <scope>NUCLEOTIDE SEQUENCE [LARGE SCALE GENOMIC DNA]</scope>
    <source>
        <strain evidence="3 4">232.1</strain>
    </source>
</reference>
<dbReference type="InterPro" id="IPR052354">
    <property type="entry name" value="Cell_Wall_Dynamics_Protein"/>
</dbReference>
<dbReference type="SMART" id="SM00287">
    <property type="entry name" value="SH3b"/>
    <property type="match status" value="2"/>
</dbReference>
<gene>
    <name evidence="3" type="ORF">T472_0212685</name>
</gene>
<dbReference type="eggNOG" id="COG3807">
    <property type="taxonomic scope" value="Bacteria"/>
</dbReference>
<evidence type="ECO:0000313" key="4">
    <source>
        <dbReference type="Proteomes" id="UP000017747"/>
    </source>
</evidence>